<comment type="caution">
    <text evidence="2">The sequence shown here is derived from an EMBL/GenBank/DDBJ whole genome shotgun (WGS) entry which is preliminary data.</text>
</comment>
<sequence length="141" mass="15175">MNSFLPGPRVDTEISVEDMGYLLSPGDRSYDAITLLKQFSEHTAAACADALEVLGDETPETISKGRRCQKNTVSDQENNDGDRDISGSHLANISKEGRVLDFSECGTPEKGKEKGKFSSTTGATSSLSSPSTSSHLLKNFR</sequence>
<reference evidence="2" key="1">
    <citation type="submission" date="2022-08" db="EMBL/GenBank/DDBJ databases">
        <authorList>
            <person name="Gutierrez-Valencia J."/>
        </authorList>
    </citation>
    <scope>NUCLEOTIDE SEQUENCE</scope>
</reference>
<dbReference type="EMBL" id="CAMGYJ010000007">
    <property type="protein sequence ID" value="CAI0441336.1"/>
    <property type="molecule type" value="Genomic_DNA"/>
</dbReference>
<proteinExistence type="predicted"/>
<feature type="compositionally biased region" description="Low complexity" evidence="1">
    <location>
        <begin position="118"/>
        <end position="134"/>
    </location>
</feature>
<keyword evidence="3" id="KW-1185">Reference proteome</keyword>
<gene>
    <name evidence="2" type="ORF">LITE_LOCUS26828</name>
</gene>
<dbReference type="Proteomes" id="UP001154282">
    <property type="component" value="Unassembled WGS sequence"/>
</dbReference>
<accession>A0AAV0M479</accession>
<evidence type="ECO:0000313" key="3">
    <source>
        <dbReference type="Proteomes" id="UP001154282"/>
    </source>
</evidence>
<organism evidence="2 3">
    <name type="scientific">Linum tenue</name>
    <dbReference type="NCBI Taxonomy" id="586396"/>
    <lineage>
        <taxon>Eukaryota</taxon>
        <taxon>Viridiplantae</taxon>
        <taxon>Streptophyta</taxon>
        <taxon>Embryophyta</taxon>
        <taxon>Tracheophyta</taxon>
        <taxon>Spermatophyta</taxon>
        <taxon>Magnoliopsida</taxon>
        <taxon>eudicotyledons</taxon>
        <taxon>Gunneridae</taxon>
        <taxon>Pentapetalae</taxon>
        <taxon>rosids</taxon>
        <taxon>fabids</taxon>
        <taxon>Malpighiales</taxon>
        <taxon>Linaceae</taxon>
        <taxon>Linum</taxon>
    </lineage>
</organism>
<evidence type="ECO:0000313" key="2">
    <source>
        <dbReference type="EMBL" id="CAI0441336.1"/>
    </source>
</evidence>
<feature type="compositionally biased region" description="Basic and acidic residues" evidence="1">
    <location>
        <begin position="95"/>
        <end position="116"/>
    </location>
</feature>
<name>A0AAV0M479_9ROSI</name>
<dbReference type="AlphaFoldDB" id="A0AAV0M479"/>
<protein>
    <submittedName>
        <fullName evidence="2">Uncharacterized protein</fullName>
    </submittedName>
</protein>
<feature type="region of interest" description="Disordered" evidence="1">
    <location>
        <begin position="62"/>
        <end position="141"/>
    </location>
</feature>
<evidence type="ECO:0000256" key="1">
    <source>
        <dbReference type="SAM" id="MobiDB-lite"/>
    </source>
</evidence>